<dbReference type="RefSeq" id="WP_086716306.1">
    <property type="nucleotide sequence ID" value="NZ_AP025492.1"/>
</dbReference>
<evidence type="ECO:0000313" key="3">
    <source>
        <dbReference type="Proteomes" id="UP000322521"/>
    </source>
</evidence>
<evidence type="ECO:0000313" key="2">
    <source>
        <dbReference type="EMBL" id="KAA8664547.1"/>
    </source>
</evidence>
<protein>
    <submittedName>
        <fullName evidence="2">Uncharacterized protein</fullName>
    </submittedName>
</protein>
<dbReference type="AlphaFoldDB" id="A0A5M9N7C0"/>
<sequence>MSNIIPHNTSEARKHKGKTLARIDSEQKMRASGPLGDQRLLMNIALDFMEKHQSMTFEQAMFAAQAYCDRMYR</sequence>
<accession>A0A5M9N7C0</accession>
<name>A0A5M9N7C0_9VIBR</name>
<organism evidence="2 3">
    <name type="scientific">Vibrio gigantis</name>
    <dbReference type="NCBI Taxonomy" id="296199"/>
    <lineage>
        <taxon>Bacteria</taxon>
        <taxon>Pseudomonadati</taxon>
        <taxon>Pseudomonadota</taxon>
        <taxon>Gammaproteobacteria</taxon>
        <taxon>Vibrionales</taxon>
        <taxon>Vibrionaceae</taxon>
        <taxon>Vibrio</taxon>
    </lineage>
</organism>
<dbReference type="Proteomes" id="UP000322521">
    <property type="component" value="Unassembled WGS sequence"/>
</dbReference>
<proteinExistence type="predicted"/>
<dbReference type="EMBL" id="VXJS01000029">
    <property type="protein sequence ID" value="KAA8664547.1"/>
    <property type="molecule type" value="Genomic_DNA"/>
</dbReference>
<feature type="region of interest" description="Disordered" evidence="1">
    <location>
        <begin position="1"/>
        <end position="20"/>
    </location>
</feature>
<keyword evidence="3" id="KW-1185">Reference proteome</keyword>
<evidence type="ECO:0000256" key="1">
    <source>
        <dbReference type="SAM" id="MobiDB-lite"/>
    </source>
</evidence>
<dbReference type="OrthoDB" id="9909686at2"/>
<reference evidence="2 3" key="1">
    <citation type="submission" date="2019-09" db="EMBL/GenBank/DDBJ databases">
        <title>Draft genome sequence of various Type strains from the CCUG.</title>
        <authorList>
            <person name="Pineiro-Iglesias B."/>
            <person name="Tunovic T."/>
            <person name="Unosson C."/>
            <person name="Inganas E."/>
            <person name="Ohlen M."/>
            <person name="Cardew S."/>
            <person name="Jensie-Markopoulos S."/>
            <person name="Salva-Serra F."/>
            <person name="Jaen-Luchoro D."/>
            <person name="Karlsson R."/>
            <person name="Svensson-Stadler L."/>
            <person name="Chun J."/>
            <person name="Moore E."/>
        </authorList>
    </citation>
    <scope>NUCLEOTIDE SEQUENCE [LARGE SCALE GENOMIC DNA]</scope>
    <source>
        <strain evidence="2 3">CCUG 56969T</strain>
    </source>
</reference>
<gene>
    <name evidence="2" type="ORF">F4W18_25410</name>
</gene>
<comment type="caution">
    <text evidence="2">The sequence shown here is derived from an EMBL/GenBank/DDBJ whole genome shotgun (WGS) entry which is preliminary data.</text>
</comment>